<dbReference type="HOGENOM" id="CLU_064517_0_0_1"/>
<dbReference type="InterPro" id="IPR000048">
    <property type="entry name" value="IQ_motif_EF-hand-BS"/>
</dbReference>
<dbReference type="PANTHER" id="PTHR14991">
    <property type="entry name" value="RING FINGER PROTEIN 32"/>
    <property type="match status" value="1"/>
</dbReference>
<keyword evidence="2 4" id="KW-0863">Zinc-finger</keyword>
<dbReference type="Ensembl" id="ENSLACT00000008679.1">
    <property type="protein sequence ID" value="ENSLACP00000008611.1"/>
    <property type="gene ID" value="ENSLACG00000007612.1"/>
</dbReference>
<evidence type="ECO:0000313" key="7">
    <source>
        <dbReference type="Proteomes" id="UP000008672"/>
    </source>
</evidence>
<dbReference type="GO" id="GO:0008270">
    <property type="term" value="F:zinc ion binding"/>
    <property type="evidence" value="ECO:0007669"/>
    <property type="project" value="UniProtKB-KW"/>
</dbReference>
<proteinExistence type="predicted"/>
<dbReference type="Gene3D" id="3.30.40.10">
    <property type="entry name" value="Zinc/RING finger domain, C3HC4 (zinc finger)"/>
    <property type="match status" value="2"/>
</dbReference>
<reference evidence="6" key="2">
    <citation type="submission" date="2025-08" db="UniProtKB">
        <authorList>
            <consortium name="Ensembl"/>
        </authorList>
    </citation>
    <scope>IDENTIFICATION</scope>
</reference>
<dbReference type="Proteomes" id="UP000008672">
    <property type="component" value="Unassembled WGS sequence"/>
</dbReference>
<dbReference type="SUPFAM" id="SSF57850">
    <property type="entry name" value="RING/U-box"/>
    <property type="match status" value="2"/>
</dbReference>
<dbReference type="SMART" id="SM00015">
    <property type="entry name" value="IQ"/>
    <property type="match status" value="1"/>
</dbReference>
<dbReference type="InterPro" id="IPR013083">
    <property type="entry name" value="Znf_RING/FYVE/PHD"/>
</dbReference>
<dbReference type="EMBL" id="AFYH01127589">
    <property type="status" value="NOT_ANNOTATED_CDS"/>
    <property type="molecule type" value="Genomic_DNA"/>
</dbReference>
<evidence type="ECO:0000313" key="6">
    <source>
        <dbReference type="Ensembl" id="ENSLACP00000008611.1"/>
    </source>
</evidence>
<keyword evidence="7" id="KW-1185">Reference proteome</keyword>
<dbReference type="InterPro" id="IPR042862">
    <property type="entry name" value="RNF32"/>
</dbReference>
<organism evidence="6 7">
    <name type="scientific">Latimeria chalumnae</name>
    <name type="common">Coelacanth</name>
    <dbReference type="NCBI Taxonomy" id="7897"/>
    <lineage>
        <taxon>Eukaryota</taxon>
        <taxon>Metazoa</taxon>
        <taxon>Chordata</taxon>
        <taxon>Craniata</taxon>
        <taxon>Vertebrata</taxon>
        <taxon>Euteleostomi</taxon>
        <taxon>Coelacanthiformes</taxon>
        <taxon>Coelacanthidae</taxon>
        <taxon>Latimeria</taxon>
    </lineage>
</organism>
<dbReference type="InterPro" id="IPR001841">
    <property type="entry name" value="Znf_RING"/>
</dbReference>
<dbReference type="InParanoid" id="H3AG40"/>
<dbReference type="EMBL" id="AFYH01127594">
    <property type="status" value="NOT_ANNOTATED_CDS"/>
    <property type="molecule type" value="Genomic_DNA"/>
</dbReference>
<dbReference type="CDD" id="cd16678">
    <property type="entry name" value="RING-H2_RNF32_rpt2"/>
    <property type="match status" value="1"/>
</dbReference>
<dbReference type="FunCoup" id="H3AG40">
    <property type="interactions" value="474"/>
</dbReference>
<evidence type="ECO:0000256" key="4">
    <source>
        <dbReference type="PROSITE-ProRule" id="PRU00175"/>
    </source>
</evidence>
<dbReference type="eggNOG" id="KOG0800">
    <property type="taxonomic scope" value="Eukaryota"/>
</dbReference>
<dbReference type="PROSITE" id="PS50096">
    <property type="entry name" value="IQ"/>
    <property type="match status" value="1"/>
</dbReference>
<dbReference type="PROSITE" id="PS50089">
    <property type="entry name" value="ZF_RING_2"/>
    <property type="match status" value="2"/>
</dbReference>
<dbReference type="STRING" id="7897.ENSLACP00000008611"/>
<dbReference type="EMBL" id="AFYH01127593">
    <property type="status" value="NOT_ANNOTATED_CDS"/>
    <property type="molecule type" value="Genomic_DNA"/>
</dbReference>
<dbReference type="Gene3D" id="1.20.5.190">
    <property type="match status" value="1"/>
</dbReference>
<dbReference type="EMBL" id="AFYH01127592">
    <property type="status" value="NOT_ANNOTATED_CDS"/>
    <property type="molecule type" value="Genomic_DNA"/>
</dbReference>
<evidence type="ECO:0000259" key="5">
    <source>
        <dbReference type="PROSITE" id="PS50089"/>
    </source>
</evidence>
<feature type="domain" description="RING-type" evidence="5">
    <location>
        <begin position="38"/>
        <end position="80"/>
    </location>
</feature>
<dbReference type="Pfam" id="PF00612">
    <property type="entry name" value="IQ"/>
    <property type="match status" value="1"/>
</dbReference>
<dbReference type="EMBL" id="AFYH01127588">
    <property type="status" value="NOT_ANNOTATED_CDS"/>
    <property type="molecule type" value="Genomic_DNA"/>
</dbReference>
<reference evidence="7" key="1">
    <citation type="submission" date="2011-08" db="EMBL/GenBank/DDBJ databases">
        <title>The draft genome of Latimeria chalumnae.</title>
        <authorList>
            <person name="Di Palma F."/>
            <person name="Alfoldi J."/>
            <person name="Johnson J."/>
            <person name="Berlin A."/>
            <person name="Gnerre S."/>
            <person name="Jaffe D."/>
            <person name="MacCallum I."/>
            <person name="Young S."/>
            <person name="Walker B.J."/>
            <person name="Lander E."/>
            <person name="Lindblad-Toh K."/>
        </authorList>
    </citation>
    <scope>NUCLEOTIDE SEQUENCE [LARGE SCALE GENOMIC DNA]</scope>
    <source>
        <strain evidence="7">Wild caught</strain>
    </source>
</reference>
<dbReference type="GeneTree" id="ENSGT00390000003759"/>
<dbReference type="EMBL" id="AFYH01127591">
    <property type="status" value="NOT_ANNOTATED_CDS"/>
    <property type="molecule type" value="Genomic_DNA"/>
</dbReference>
<dbReference type="PANTHER" id="PTHR14991:SF0">
    <property type="entry name" value="RING FINGER PROTEIN 32"/>
    <property type="match status" value="1"/>
</dbReference>
<dbReference type="EMBL" id="AFYH01127590">
    <property type="status" value="NOT_ANNOTATED_CDS"/>
    <property type="molecule type" value="Genomic_DNA"/>
</dbReference>
<accession>H3AG40</accession>
<dbReference type="CDD" id="cd16677">
    <property type="entry name" value="RING-H2_RNF32_rpt1"/>
    <property type="match status" value="1"/>
</dbReference>
<evidence type="ECO:0000256" key="1">
    <source>
        <dbReference type="ARBA" id="ARBA00022723"/>
    </source>
</evidence>
<name>H3AG40_LATCH</name>
<evidence type="ECO:0000256" key="3">
    <source>
        <dbReference type="ARBA" id="ARBA00022833"/>
    </source>
</evidence>
<dbReference type="SMART" id="SM00184">
    <property type="entry name" value="RING"/>
    <property type="match status" value="2"/>
</dbReference>
<protein>
    <submittedName>
        <fullName evidence="6">Ring finger protein 32</fullName>
    </submittedName>
</protein>
<dbReference type="OMA" id="KHNNELM"/>
<reference evidence="6" key="3">
    <citation type="submission" date="2025-09" db="UniProtKB">
        <authorList>
            <consortium name="Ensembl"/>
        </authorList>
    </citation>
    <scope>IDENTIFICATION</scope>
</reference>
<feature type="domain" description="RING-type" evidence="5">
    <location>
        <begin position="205"/>
        <end position="266"/>
    </location>
</feature>
<dbReference type="Pfam" id="PF13639">
    <property type="entry name" value="zf-RING_2"/>
    <property type="match status" value="1"/>
</dbReference>
<dbReference type="AlphaFoldDB" id="H3AG40"/>
<dbReference type="EMBL" id="AFYH01127586">
    <property type="status" value="NOT_ANNOTATED_CDS"/>
    <property type="molecule type" value="Genomic_DNA"/>
</dbReference>
<dbReference type="EMBL" id="AFYH01127587">
    <property type="status" value="NOT_ANNOTATED_CDS"/>
    <property type="molecule type" value="Genomic_DNA"/>
</dbReference>
<gene>
    <name evidence="6" type="primary">RNF32</name>
</gene>
<keyword evidence="3" id="KW-0862">Zinc</keyword>
<evidence type="ECO:0000256" key="2">
    <source>
        <dbReference type="ARBA" id="ARBA00022771"/>
    </source>
</evidence>
<sequence>TLAQKLGLVEGPVLPLTTSEWEKVKERSVQQGDSTQPCVICREEFRLQQQVLLSCSHIFHRVCLQAFERFSGKKTCPMCRKEQYQTRVIHDGARLYKLKCATRIQAYWRGYIVRKWYKHLRQTVPPKDKKLRKKFYEEKLQEISNKLVKYCDTSTDELFAEINHSIAVSRNILQKFEEKYHHYDISEDEWEKIQLKALQWEILDCPICITPLHYSNNSFSATEDKSSHHSSRQIVLLSCSHVFHNTCLHAFEEFSVEETPVCPLCRSLYQKRTL</sequence>
<keyword evidence="1" id="KW-0479">Metal-binding</keyword>